<feature type="compositionally biased region" description="Basic residues" evidence="1">
    <location>
        <begin position="453"/>
        <end position="464"/>
    </location>
</feature>
<dbReference type="Proteomes" id="UP000789595">
    <property type="component" value="Unassembled WGS sequence"/>
</dbReference>
<keyword evidence="3" id="KW-1185">Reference proteome</keyword>
<feature type="region of interest" description="Disordered" evidence="1">
    <location>
        <begin position="1"/>
        <end position="39"/>
    </location>
</feature>
<organism evidence="2 3">
    <name type="scientific">Pelagomonas calceolata</name>
    <dbReference type="NCBI Taxonomy" id="35677"/>
    <lineage>
        <taxon>Eukaryota</taxon>
        <taxon>Sar</taxon>
        <taxon>Stramenopiles</taxon>
        <taxon>Ochrophyta</taxon>
        <taxon>Pelagophyceae</taxon>
        <taxon>Pelagomonadales</taxon>
        <taxon>Pelagomonadaceae</taxon>
        <taxon>Pelagomonas</taxon>
    </lineage>
</organism>
<accession>A0A8J2T257</accession>
<name>A0A8J2T257_9STRA</name>
<sequence length="515" mass="55457">ACRLSKALGHQTAALERPSTGKNIEWPLPRPRSHSTNERVRLAKWPTAPAPGTCDIASMRGCNFLLLAALCRSDDEVEGRARALLEAARRAKAPEAPTEPVSLTVENLGVLRVDPGVDPADVVEAFYATALKQNVTLSLQNLTTILDKLCVLAPCRRRFHRERLTANVKGVGTLVVEPWVEPARAVAELGRAAESAGNPLGENQLRRVLDAVCEKRACVDALDRRLELNVTGVGRLVVEPWHDVADAIEGWTAAATMSGHEVNEASMQDLYEWCCKRRSCGRGLTPPLTLNVSGLGSVTCLPTEEPATAVERLASTAAEAYISVLPEQLDAAMAWFCARRSCHRPVAPMRLDVEGVGALEVPPWGEPAAAVTSVRKTSRRPPRRRRDSLVEFHTGGQIFARGDGRRLRDHRAEREQDARVLLFAAFVPADATASPHGASGAVRRDRGGAVGRSRGRRRGLRRQQGRGGGISDGGHDDEAHGGLLRAAALLAPVRQGAVAADAERSRGGGRVRAVN</sequence>
<evidence type="ECO:0000313" key="3">
    <source>
        <dbReference type="Proteomes" id="UP000789595"/>
    </source>
</evidence>
<dbReference type="AlphaFoldDB" id="A0A8J2T257"/>
<evidence type="ECO:0000313" key="2">
    <source>
        <dbReference type="EMBL" id="CAH0379982.1"/>
    </source>
</evidence>
<comment type="caution">
    <text evidence="2">The sequence shown here is derived from an EMBL/GenBank/DDBJ whole genome shotgun (WGS) entry which is preliminary data.</text>
</comment>
<reference evidence="2" key="1">
    <citation type="submission" date="2021-11" db="EMBL/GenBank/DDBJ databases">
        <authorList>
            <consortium name="Genoscope - CEA"/>
            <person name="William W."/>
        </authorList>
    </citation>
    <scope>NUCLEOTIDE SEQUENCE</scope>
</reference>
<proteinExistence type="predicted"/>
<evidence type="ECO:0000256" key="1">
    <source>
        <dbReference type="SAM" id="MobiDB-lite"/>
    </source>
</evidence>
<dbReference type="EMBL" id="CAKKNE010000006">
    <property type="protein sequence ID" value="CAH0379982.1"/>
    <property type="molecule type" value="Genomic_DNA"/>
</dbReference>
<protein>
    <submittedName>
        <fullName evidence="2">Uncharacterized protein</fullName>
    </submittedName>
</protein>
<feature type="region of interest" description="Disordered" evidence="1">
    <location>
        <begin position="432"/>
        <end position="478"/>
    </location>
</feature>
<gene>
    <name evidence="2" type="ORF">PECAL_6P16190</name>
</gene>
<feature type="non-terminal residue" evidence="2">
    <location>
        <position position="1"/>
    </location>
</feature>
<feature type="non-terminal residue" evidence="2">
    <location>
        <position position="515"/>
    </location>
</feature>